<comment type="caution">
    <text evidence="1">The sequence shown here is derived from an EMBL/GenBank/DDBJ whole genome shotgun (WGS) entry which is preliminary data.</text>
</comment>
<proteinExistence type="predicted"/>
<organism evidence="1">
    <name type="scientific">Tanacetum cinerariifolium</name>
    <name type="common">Dalmatian daisy</name>
    <name type="synonym">Chrysanthemum cinerariifolium</name>
    <dbReference type="NCBI Taxonomy" id="118510"/>
    <lineage>
        <taxon>Eukaryota</taxon>
        <taxon>Viridiplantae</taxon>
        <taxon>Streptophyta</taxon>
        <taxon>Embryophyta</taxon>
        <taxon>Tracheophyta</taxon>
        <taxon>Spermatophyta</taxon>
        <taxon>Magnoliopsida</taxon>
        <taxon>eudicotyledons</taxon>
        <taxon>Gunneridae</taxon>
        <taxon>Pentapetalae</taxon>
        <taxon>asterids</taxon>
        <taxon>campanulids</taxon>
        <taxon>Asterales</taxon>
        <taxon>Asteraceae</taxon>
        <taxon>Asteroideae</taxon>
        <taxon>Anthemideae</taxon>
        <taxon>Anthemidinae</taxon>
        <taxon>Tanacetum</taxon>
    </lineage>
</organism>
<dbReference type="AlphaFoldDB" id="A0A6L2JJH9"/>
<dbReference type="EMBL" id="BKCJ010000891">
    <property type="protein sequence ID" value="GEU37138.1"/>
    <property type="molecule type" value="Genomic_DNA"/>
</dbReference>
<accession>A0A6L2JJH9</accession>
<sequence>MASDPEQVRLNVLTKLQEALDEEVIMEEQVLTLMHRFADMFIDCSVEINNMIVLHDHLLIDNGKYARGCMTGADMKQCVYLKSVRDELAAKEHEKKATIDDELKIHVKALLLNTSLLTIIKYKFFPTGCVDIDHSESHNDSFIQEYDLRTKRYITPFGAMHAGSSLLTGGQKEISNSVILQISDVLWRCTVPDIGEWLRQTTPSTCV</sequence>
<reference evidence="1" key="1">
    <citation type="journal article" date="2019" name="Sci. Rep.">
        <title>Draft genome of Tanacetum cinerariifolium, the natural source of mosquito coil.</title>
        <authorList>
            <person name="Yamashiro T."/>
            <person name="Shiraishi A."/>
            <person name="Satake H."/>
            <person name="Nakayama K."/>
        </authorList>
    </citation>
    <scope>NUCLEOTIDE SEQUENCE</scope>
</reference>
<protein>
    <submittedName>
        <fullName evidence="1">Uncharacterized protein</fullName>
    </submittedName>
</protein>
<gene>
    <name evidence="1" type="ORF">Tci_009116</name>
</gene>
<name>A0A6L2JJH9_TANCI</name>
<evidence type="ECO:0000313" key="1">
    <source>
        <dbReference type="EMBL" id="GEU37138.1"/>
    </source>
</evidence>